<organism evidence="3 4">
    <name type="scientific">Pseudomonas matsuisoli</name>
    <dbReference type="NCBI Taxonomy" id="1515666"/>
    <lineage>
        <taxon>Bacteria</taxon>
        <taxon>Pseudomonadati</taxon>
        <taxon>Pseudomonadota</taxon>
        <taxon>Gammaproteobacteria</taxon>
        <taxon>Pseudomonadales</taxon>
        <taxon>Pseudomonadaceae</taxon>
        <taxon>Pseudomonas</taxon>
    </lineage>
</organism>
<reference evidence="3" key="1">
    <citation type="journal article" date="2014" name="Int. J. Syst. Evol. Microbiol.">
        <title>Complete genome sequence of Corynebacterium casei LMG S-19264T (=DSM 44701T), isolated from a smear-ripened cheese.</title>
        <authorList>
            <consortium name="US DOE Joint Genome Institute (JGI-PGF)"/>
            <person name="Walter F."/>
            <person name="Albersmeier A."/>
            <person name="Kalinowski J."/>
            <person name="Ruckert C."/>
        </authorList>
    </citation>
    <scope>NUCLEOTIDE SEQUENCE</scope>
    <source>
        <strain evidence="3">JCM 30078</strain>
    </source>
</reference>
<dbReference type="EMBL" id="BMPO01000001">
    <property type="protein sequence ID" value="GGJ79441.1"/>
    <property type="molecule type" value="Genomic_DNA"/>
</dbReference>
<dbReference type="SMART" id="SM01012">
    <property type="entry name" value="ANTAR"/>
    <property type="match status" value="1"/>
</dbReference>
<evidence type="ECO:0000259" key="1">
    <source>
        <dbReference type="PROSITE" id="PS50906"/>
    </source>
</evidence>
<dbReference type="SUPFAM" id="SSF52172">
    <property type="entry name" value="CheY-like"/>
    <property type="match status" value="1"/>
</dbReference>
<dbReference type="InterPro" id="IPR010910">
    <property type="entry name" value="Nitrate/nitrite_sensing_bac"/>
</dbReference>
<dbReference type="PROSITE" id="PS50906">
    <property type="entry name" value="NIT"/>
    <property type="match status" value="1"/>
</dbReference>
<dbReference type="Gene3D" id="1.10.10.10">
    <property type="entry name" value="Winged helix-like DNA-binding domain superfamily/Winged helix DNA-binding domain"/>
    <property type="match status" value="1"/>
</dbReference>
<dbReference type="InterPro" id="IPR005561">
    <property type="entry name" value="ANTAR"/>
</dbReference>
<dbReference type="GO" id="GO:0003723">
    <property type="term" value="F:RNA binding"/>
    <property type="evidence" value="ECO:0007669"/>
    <property type="project" value="InterPro"/>
</dbReference>
<evidence type="ECO:0000313" key="3">
    <source>
        <dbReference type="EMBL" id="GGJ79441.1"/>
    </source>
</evidence>
<proteinExistence type="predicted"/>
<dbReference type="InterPro" id="IPR011006">
    <property type="entry name" value="CheY-like_superfamily"/>
</dbReference>
<name>A0A917URG6_9PSED</name>
<protein>
    <submittedName>
        <fullName evidence="3">Nitrate regulatory protein</fullName>
    </submittedName>
</protein>
<dbReference type="Pfam" id="PF03861">
    <property type="entry name" value="ANTAR"/>
    <property type="match status" value="1"/>
</dbReference>
<keyword evidence="4" id="KW-1185">Reference proteome</keyword>
<feature type="domain" description="NIT" evidence="1">
    <location>
        <begin position="35"/>
        <end position="290"/>
    </location>
</feature>
<comment type="caution">
    <text evidence="3">The sequence shown here is derived from an EMBL/GenBank/DDBJ whole genome shotgun (WGS) entry which is preliminary data.</text>
</comment>
<dbReference type="Proteomes" id="UP000635983">
    <property type="component" value="Unassembled WGS sequence"/>
</dbReference>
<evidence type="ECO:0000259" key="2">
    <source>
        <dbReference type="PROSITE" id="PS50921"/>
    </source>
</evidence>
<evidence type="ECO:0000313" key="4">
    <source>
        <dbReference type="Proteomes" id="UP000635983"/>
    </source>
</evidence>
<dbReference type="Pfam" id="PF08376">
    <property type="entry name" value="NIT"/>
    <property type="match status" value="1"/>
</dbReference>
<dbReference type="PROSITE" id="PS50921">
    <property type="entry name" value="ANTAR"/>
    <property type="match status" value="1"/>
</dbReference>
<reference evidence="3" key="2">
    <citation type="submission" date="2020-09" db="EMBL/GenBank/DDBJ databases">
        <authorList>
            <person name="Sun Q."/>
            <person name="Ohkuma M."/>
        </authorList>
    </citation>
    <scope>NUCLEOTIDE SEQUENCE</scope>
    <source>
        <strain evidence="3">JCM 30078</strain>
    </source>
</reference>
<dbReference type="InterPro" id="IPR013587">
    <property type="entry name" value="Nitrate/nitrite_sensing"/>
</dbReference>
<gene>
    <name evidence="3" type="ORF">GCM10009304_01600</name>
</gene>
<accession>A0A917URG6</accession>
<dbReference type="AlphaFoldDB" id="A0A917URG6"/>
<dbReference type="InterPro" id="IPR036388">
    <property type="entry name" value="WH-like_DNA-bd_sf"/>
</dbReference>
<feature type="domain" description="ANTAR" evidence="2">
    <location>
        <begin position="355"/>
        <end position="416"/>
    </location>
</feature>
<sequence>MPDTHMPPALRFMLAARRCELQGLESLALTGELVTLISQLVHALQKERGYSNIYLAGSDPGRLPALDGHTAEAQAMEVQVRECFERFDLDAASATDRARLFNRIAYVLHGLDDLPGLRRRIRDQALSSAQATVFFTRLIGGLLAVVFEAADTALDPVITRALVAMFNFMQGKELAGQERAAGVAGFSAGHFTPEQLDHVRHLIEAQERCFDVFTQFTDRTAQANWQALQYGETMAQIAQLRLMAQRTSAEAQVAPSLCDVWFDLNTQRIDAMKDIEAHLASDLLDRCQQAIKVAKADLDNHRSLLKRLAGFDKASGRAVLFNVQGSTLDAGPQDGVGSHLNRSILDLMQEQNTRLQSVSDELREARQTLDERRLVERAKKALMKEYHLSESDAYTHLQNAAMQRGMRLVDVAKSVLDQVGRKGSVRG</sequence>